<dbReference type="EMBL" id="JAGPXE010000013">
    <property type="protein sequence ID" value="MBQ0927537.1"/>
    <property type="molecule type" value="Genomic_DNA"/>
</dbReference>
<sequence length="94" mass="9556">MTLETAPGGPGRAELMCVGSTGGLSIHLLDPVAQEVLCRGLRTDTVRMGPGLAPFELNGCARCASSASDRGYDVVVGYDGAHVPLPGFQPVSAG</sequence>
<evidence type="ECO:0000313" key="2">
    <source>
        <dbReference type="Proteomes" id="UP000674084"/>
    </source>
</evidence>
<protein>
    <submittedName>
        <fullName evidence="1">Uncharacterized protein</fullName>
    </submittedName>
</protein>
<comment type="caution">
    <text evidence="1">The sequence shown here is derived from an EMBL/GenBank/DDBJ whole genome shotgun (WGS) entry which is preliminary data.</text>
</comment>
<proteinExistence type="predicted"/>
<gene>
    <name evidence="1" type="ORF">KBO27_26665</name>
</gene>
<organism evidence="1 2">
    <name type="scientific">Saccharopolyspora endophytica</name>
    <dbReference type="NCBI Taxonomy" id="543886"/>
    <lineage>
        <taxon>Bacteria</taxon>
        <taxon>Bacillati</taxon>
        <taxon>Actinomycetota</taxon>
        <taxon>Actinomycetes</taxon>
        <taxon>Pseudonocardiales</taxon>
        <taxon>Pseudonocardiaceae</taxon>
        <taxon>Saccharopolyspora</taxon>
    </lineage>
</organism>
<dbReference type="Proteomes" id="UP000674084">
    <property type="component" value="Unassembled WGS sequence"/>
</dbReference>
<keyword evidence="2" id="KW-1185">Reference proteome</keyword>
<evidence type="ECO:0000313" key="1">
    <source>
        <dbReference type="EMBL" id="MBQ0927537.1"/>
    </source>
</evidence>
<dbReference type="RefSeq" id="WP_210972589.1">
    <property type="nucleotide sequence ID" value="NZ_JAGPXE010000013.1"/>
</dbReference>
<accession>A0ABS5DMK7</accession>
<reference evidence="1 2" key="1">
    <citation type="submission" date="2021-04" db="EMBL/GenBank/DDBJ databases">
        <title>Whole-genome sequencing of Saccharopolyspora endophytica KCTC 19397.</title>
        <authorList>
            <person name="Ay H."/>
            <person name="Saygin H."/>
            <person name="Sahin N."/>
        </authorList>
    </citation>
    <scope>NUCLEOTIDE SEQUENCE [LARGE SCALE GENOMIC DNA]</scope>
    <source>
        <strain evidence="1 2">KCTC 19397</strain>
    </source>
</reference>
<name>A0ABS5DMK7_9PSEU</name>